<evidence type="ECO:0000313" key="2">
    <source>
        <dbReference type="Proteomes" id="UP000051155"/>
    </source>
</evidence>
<name>A0A0R1PV77_9LACO</name>
<proteinExistence type="predicted"/>
<keyword evidence="2" id="KW-1185">Reference proteome</keyword>
<dbReference type="EMBL" id="AZEG01000029">
    <property type="protein sequence ID" value="KRL36422.1"/>
    <property type="molecule type" value="Genomic_DNA"/>
</dbReference>
<dbReference type="OrthoDB" id="2296629at2"/>
<dbReference type="Pfam" id="PF08951">
    <property type="entry name" value="EntA_Immun"/>
    <property type="match status" value="1"/>
</dbReference>
<dbReference type="CDD" id="cd21059">
    <property type="entry name" value="LciA-like"/>
    <property type="match status" value="1"/>
</dbReference>
<gene>
    <name evidence="1" type="ORF">FD20_GL001275</name>
</gene>
<dbReference type="InterPro" id="IPR015046">
    <property type="entry name" value="LciA_Immunity-like"/>
</dbReference>
<dbReference type="PATRIC" id="fig|1423812.3.peg.1360"/>
<organism evidence="1 2">
    <name type="scientific">Liquorilactobacillus uvarum DSM 19971</name>
    <dbReference type="NCBI Taxonomy" id="1423812"/>
    <lineage>
        <taxon>Bacteria</taxon>
        <taxon>Bacillati</taxon>
        <taxon>Bacillota</taxon>
        <taxon>Bacilli</taxon>
        <taxon>Lactobacillales</taxon>
        <taxon>Lactobacillaceae</taxon>
        <taxon>Liquorilactobacillus</taxon>
    </lineage>
</organism>
<accession>A0A0R1PV77</accession>
<dbReference type="Proteomes" id="UP000051155">
    <property type="component" value="Unassembled WGS sequence"/>
</dbReference>
<sequence>MRKQALIWEKMDELISDTNLTDAERKLFIEARHSLDEGKYDQAVAARLKNQLSLLSFNASLSAKTLPFFTELSQLYLGYGRKDNIVF</sequence>
<reference evidence="1 2" key="1">
    <citation type="journal article" date="2015" name="Genome Announc.">
        <title>Expanding the biotechnology potential of lactobacilli through comparative genomics of 213 strains and associated genera.</title>
        <authorList>
            <person name="Sun Z."/>
            <person name="Harris H.M."/>
            <person name="McCann A."/>
            <person name="Guo C."/>
            <person name="Argimon S."/>
            <person name="Zhang W."/>
            <person name="Yang X."/>
            <person name="Jeffery I.B."/>
            <person name="Cooney J.C."/>
            <person name="Kagawa T.F."/>
            <person name="Liu W."/>
            <person name="Song Y."/>
            <person name="Salvetti E."/>
            <person name="Wrobel A."/>
            <person name="Rasinkangas P."/>
            <person name="Parkhill J."/>
            <person name="Rea M.C."/>
            <person name="O'Sullivan O."/>
            <person name="Ritari J."/>
            <person name="Douillard F.P."/>
            <person name="Paul Ross R."/>
            <person name="Yang R."/>
            <person name="Briner A.E."/>
            <person name="Felis G.E."/>
            <person name="de Vos W.M."/>
            <person name="Barrangou R."/>
            <person name="Klaenhammer T.R."/>
            <person name="Caufield P.W."/>
            <person name="Cui Y."/>
            <person name="Zhang H."/>
            <person name="O'Toole P.W."/>
        </authorList>
    </citation>
    <scope>NUCLEOTIDE SEQUENCE [LARGE SCALE GENOMIC DNA]</scope>
    <source>
        <strain evidence="1 2">DSM 19971</strain>
    </source>
</reference>
<comment type="caution">
    <text evidence="1">The sequence shown here is derived from an EMBL/GenBank/DDBJ whole genome shotgun (WGS) entry which is preliminary data.</text>
</comment>
<evidence type="ECO:0008006" key="3">
    <source>
        <dbReference type="Google" id="ProtNLM"/>
    </source>
</evidence>
<dbReference type="RefSeq" id="WP_057738359.1">
    <property type="nucleotide sequence ID" value="NZ_AZEG01000029.1"/>
</dbReference>
<evidence type="ECO:0000313" key="1">
    <source>
        <dbReference type="EMBL" id="KRL36422.1"/>
    </source>
</evidence>
<dbReference type="GO" id="GO:0030153">
    <property type="term" value="P:bacteriocin immunity"/>
    <property type="evidence" value="ECO:0007669"/>
    <property type="project" value="InterPro"/>
</dbReference>
<protein>
    <recommendedName>
        <fullName evidence="3">Bacteriocin immunity protein</fullName>
    </recommendedName>
</protein>
<dbReference type="AlphaFoldDB" id="A0A0R1PV77"/>